<organism evidence="2 3">
    <name type="scientific">Thiosulfatimonas sediminis</name>
    <dbReference type="NCBI Taxonomy" id="2675054"/>
    <lineage>
        <taxon>Bacteria</taxon>
        <taxon>Pseudomonadati</taxon>
        <taxon>Pseudomonadota</taxon>
        <taxon>Gammaproteobacteria</taxon>
        <taxon>Thiotrichales</taxon>
        <taxon>Piscirickettsiaceae</taxon>
        <taxon>Thiosulfatimonas</taxon>
    </lineage>
</organism>
<dbReference type="Proteomes" id="UP000501726">
    <property type="component" value="Chromosome"/>
</dbReference>
<proteinExistence type="predicted"/>
<feature type="chain" id="PRO_5026305351" description="FAD/FMN-containing dehydrogenase" evidence="1">
    <location>
        <begin position="23"/>
        <end position="156"/>
    </location>
</feature>
<sequence>MTFVKTGLAIMALSLSSFLAQAQTLTGQTFQDQFEQPLAYSSETKWVLLSSEKAAGKLVKESLDALNLTDLAAKNGLYIADVSAMPGLITKLFAVPKMRDYAFKMAVVNDEQGLVGWPKQADKVSAIQVNNLDVIAVEYFDSADMLQAWIKAQIGE</sequence>
<reference evidence="3" key="1">
    <citation type="submission" date="2019-11" db="EMBL/GenBank/DDBJ databases">
        <title>Isolation and characterization of two novel species in the genus Thiomicrorhabdus.</title>
        <authorList>
            <person name="Mochizuki J."/>
            <person name="Kojima H."/>
            <person name="Fukui M."/>
        </authorList>
    </citation>
    <scope>NUCLEOTIDE SEQUENCE [LARGE SCALE GENOMIC DNA]</scope>
    <source>
        <strain evidence="3">aks77</strain>
    </source>
</reference>
<gene>
    <name evidence="2" type="ORF">THMIRHAS_23090</name>
</gene>
<protein>
    <recommendedName>
        <fullName evidence="4">FAD/FMN-containing dehydrogenase</fullName>
    </recommendedName>
</protein>
<keyword evidence="3" id="KW-1185">Reference proteome</keyword>
<feature type="signal peptide" evidence="1">
    <location>
        <begin position="1"/>
        <end position="22"/>
    </location>
</feature>
<evidence type="ECO:0000256" key="1">
    <source>
        <dbReference type="SAM" id="SignalP"/>
    </source>
</evidence>
<dbReference type="EMBL" id="AP021889">
    <property type="protein sequence ID" value="BBP46936.1"/>
    <property type="molecule type" value="Genomic_DNA"/>
</dbReference>
<accession>A0A6F8PXV8</accession>
<dbReference type="AlphaFoldDB" id="A0A6F8PXV8"/>
<evidence type="ECO:0000313" key="2">
    <source>
        <dbReference type="EMBL" id="BBP46936.1"/>
    </source>
</evidence>
<evidence type="ECO:0000313" key="3">
    <source>
        <dbReference type="Proteomes" id="UP000501726"/>
    </source>
</evidence>
<evidence type="ECO:0008006" key="4">
    <source>
        <dbReference type="Google" id="ProtNLM"/>
    </source>
</evidence>
<dbReference type="RefSeq" id="WP_173274032.1">
    <property type="nucleotide sequence ID" value="NZ_AP021889.1"/>
</dbReference>
<keyword evidence="1" id="KW-0732">Signal</keyword>
<dbReference type="KEGG" id="tse:THMIRHAS_23090"/>
<name>A0A6F8PXV8_9GAMM</name>